<dbReference type="PROSITE" id="PS00455">
    <property type="entry name" value="AMP_BINDING"/>
    <property type="match status" value="1"/>
</dbReference>
<dbReference type="Proteomes" id="UP000694287">
    <property type="component" value="Unassembled WGS sequence"/>
</dbReference>
<dbReference type="InterPro" id="IPR050237">
    <property type="entry name" value="ATP-dep_AMP-bd_enzyme"/>
</dbReference>
<evidence type="ECO:0000313" key="4">
    <source>
        <dbReference type="Proteomes" id="UP000694287"/>
    </source>
</evidence>
<dbReference type="Pfam" id="PF13193">
    <property type="entry name" value="AMP-binding_C"/>
    <property type="match status" value="1"/>
</dbReference>
<dbReference type="PANTHER" id="PTHR43767">
    <property type="entry name" value="LONG-CHAIN-FATTY-ACID--COA LIGASE"/>
    <property type="match status" value="1"/>
</dbReference>
<accession>A0ABS6USQ7</accession>
<dbReference type="PANTHER" id="PTHR43767:SF1">
    <property type="entry name" value="NONRIBOSOMAL PEPTIDE SYNTHASE PES1 (EUROFUNG)-RELATED"/>
    <property type="match status" value="1"/>
</dbReference>
<gene>
    <name evidence="3" type="ORF">I4I81_10950</name>
</gene>
<dbReference type="InterPro" id="IPR025110">
    <property type="entry name" value="AMP-bd_C"/>
</dbReference>
<dbReference type="RefSeq" id="WP_218616021.1">
    <property type="nucleotide sequence ID" value="NZ_JADQDK010000001.1"/>
</dbReference>
<feature type="domain" description="AMP-dependent synthetase/ligase" evidence="1">
    <location>
        <begin position="13"/>
        <end position="377"/>
    </location>
</feature>
<dbReference type="InterPro" id="IPR020845">
    <property type="entry name" value="AMP-binding_CS"/>
</dbReference>
<dbReference type="InterPro" id="IPR000873">
    <property type="entry name" value="AMP-dep_synth/lig_dom"/>
</dbReference>
<proteinExistence type="predicted"/>
<name>A0ABS6USQ7_9PSEU</name>
<dbReference type="Pfam" id="PF00501">
    <property type="entry name" value="AMP-binding"/>
    <property type="match status" value="1"/>
</dbReference>
<organism evidence="3 4">
    <name type="scientific">Pseudonocardia abyssalis</name>
    <dbReference type="NCBI Taxonomy" id="2792008"/>
    <lineage>
        <taxon>Bacteria</taxon>
        <taxon>Bacillati</taxon>
        <taxon>Actinomycetota</taxon>
        <taxon>Actinomycetes</taxon>
        <taxon>Pseudonocardiales</taxon>
        <taxon>Pseudonocardiaceae</taxon>
        <taxon>Pseudonocardia</taxon>
    </lineage>
</organism>
<protein>
    <submittedName>
        <fullName evidence="3">AMP-binding protein</fullName>
    </submittedName>
</protein>
<feature type="domain" description="AMP-binding enzyme C-terminal" evidence="2">
    <location>
        <begin position="427"/>
        <end position="502"/>
    </location>
</feature>
<evidence type="ECO:0000259" key="2">
    <source>
        <dbReference type="Pfam" id="PF13193"/>
    </source>
</evidence>
<sequence>MPPADPTLPVLLARRAAERPTAPFVVETATGAVWTYADAHADADRWAGALARAGLSAGDTALVMLPPCTEAVAAWLGLSRLRAMEVPINTGYVGRLLRYVVEDSGAAVMVAHADHLAALEEAAAGTAVLRTIVVVGARGPLPSSAFELVTAADFLDGATAPADLAPPAGRDIASIIYTSGTTGPSKGVLVTWRQAELTATGIMPTELFDETDAFYSPFPMFHMSGKGPLYAAALLGARVVMRPRFDTARFWSDVREYRATTTILLGAMANFLHQQPAHPDDATTPLRDALLLPLVGDVDGFRERFGLRVRTTFNMTETACCILSDGGDLADDTSCGRVRPGFQARVVDADDVEVGPGELGELVLRGDEPWTLMAGYWGKPEATVAAWRNQWLHTGDGFTRDADGNFYFVDRIKDAIRRRGENISSAELEEEVNAHPDVVESAAVAVPSEYGEDEIKLVVVPRPGTRPTPEELVAFLSDRVARFMVPRYVEIVDELPKTPTQKVRKVELRAAGVGPGTWDRMATSTPRRQPG</sequence>
<keyword evidence="4" id="KW-1185">Reference proteome</keyword>
<evidence type="ECO:0000259" key="1">
    <source>
        <dbReference type="Pfam" id="PF00501"/>
    </source>
</evidence>
<comment type="caution">
    <text evidence="3">The sequence shown here is derived from an EMBL/GenBank/DDBJ whole genome shotgun (WGS) entry which is preliminary data.</text>
</comment>
<reference evidence="3 4" key="1">
    <citation type="submission" date="2020-11" db="EMBL/GenBank/DDBJ databases">
        <title>Pseudonocardia abyssalis sp. nov. and Pseudonocardia oceani sp. nov., description and phylogenomic analysis of two novel actinomycetes isolated from the deep Southern Ocean.</title>
        <authorList>
            <person name="Parra J."/>
        </authorList>
    </citation>
    <scope>NUCLEOTIDE SEQUENCE [LARGE SCALE GENOMIC DNA]</scope>
    <source>
        <strain evidence="3 4">KRD-168</strain>
    </source>
</reference>
<dbReference type="EMBL" id="JADQDK010000001">
    <property type="protein sequence ID" value="MBW0134774.1"/>
    <property type="molecule type" value="Genomic_DNA"/>
</dbReference>
<evidence type="ECO:0000313" key="3">
    <source>
        <dbReference type="EMBL" id="MBW0134774.1"/>
    </source>
</evidence>